<dbReference type="InterPro" id="IPR009003">
    <property type="entry name" value="Peptidase_S1_PA"/>
</dbReference>
<evidence type="ECO:0000313" key="2">
    <source>
        <dbReference type="EMBL" id="VDL82058.1"/>
    </source>
</evidence>
<dbReference type="STRING" id="27835.A0A0N4YME1"/>
<dbReference type="GO" id="GO:0006508">
    <property type="term" value="P:proteolysis"/>
    <property type="evidence" value="ECO:0007669"/>
    <property type="project" value="InterPro"/>
</dbReference>
<gene>
    <name evidence="2" type="ORF">NBR_LOCUS18333</name>
</gene>
<dbReference type="EMBL" id="UYSL01023337">
    <property type="protein sequence ID" value="VDL82058.1"/>
    <property type="molecule type" value="Genomic_DNA"/>
</dbReference>
<dbReference type="PANTHER" id="PTHR24260">
    <property type="match status" value="1"/>
</dbReference>
<evidence type="ECO:0000259" key="1">
    <source>
        <dbReference type="Pfam" id="PF00089"/>
    </source>
</evidence>
<organism evidence="4">
    <name type="scientific">Nippostrongylus brasiliensis</name>
    <name type="common">Rat hookworm</name>
    <dbReference type="NCBI Taxonomy" id="27835"/>
    <lineage>
        <taxon>Eukaryota</taxon>
        <taxon>Metazoa</taxon>
        <taxon>Ecdysozoa</taxon>
        <taxon>Nematoda</taxon>
        <taxon>Chromadorea</taxon>
        <taxon>Rhabditida</taxon>
        <taxon>Rhabditina</taxon>
        <taxon>Rhabditomorpha</taxon>
        <taxon>Strongyloidea</taxon>
        <taxon>Heligmosomidae</taxon>
        <taxon>Nippostrongylus</taxon>
    </lineage>
</organism>
<reference evidence="4" key="1">
    <citation type="submission" date="2017-02" db="UniProtKB">
        <authorList>
            <consortium name="WormBaseParasite"/>
        </authorList>
    </citation>
    <scope>IDENTIFICATION</scope>
</reference>
<feature type="domain" description="Peptidase S1" evidence="1">
    <location>
        <begin position="33"/>
        <end position="104"/>
    </location>
</feature>
<dbReference type="InterPro" id="IPR001254">
    <property type="entry name" value="Trypsin_dom"/>
</dbReference>
<dbReference type="OMA" id="YYSADID"/>
<dbReference type="SUPFAM" id="SSF50494">
    <property type="entry name" value="Trypsin-like serine proteases"/>
    <property type="match status" value="1"/>
</dbReference>
<keyword evidence="3" id="KW-1185">Reference proteome</keyword>
<dbReference type="Gene3D" id="2.40.10.10">
    <property type="entry name" value="Trypsin-like serine proteases"/>
    <property type="match status" value="1"/>
</dbReference>
<sequence length="158" mass="17705">MGTKPSVALLISRLPARLLTYEASAPKGYEEIASPRLQKVDLGVKMTEDECRAEESGKKPDTFCTTEKSDVNVCHGDSGGGLTTVIEGRHFLMGLVSYGSACDDLLLGARPSAQIHTDINYYTADIDMILGLRVEDRKPTWERVYRKHNEQYNVYRYK</sequence>
<dbReference type="InterPro" id="IPR051333">
    <property type="entry name" value="CLIP_Serine_Protease"/>
</dbReference>
<reference evidence="2 3" key="2">
    <citation type="submission" date="2018-11" db="EMBL/GenBank/DDBJ databases">
        <authorList>
            <consortium name="Pathogen Informatics"/>
        </authorList>
    </citation>
    <scope>NUCLEOTIDE SEQUENCE [LARGE SCALE GENOMIC DNA]</scope>
</reference>
<dbReference type="AlphaFoldDB" id="A0A0N4YME1"/>
<dbReference type="Proteomes" id="UP000271162">
    <property type="component" value="Unassembled WGS sequence"/>
</dbReference>
<dbReference type="Pfam" id="PF00089">
    <property type="entry name" value="Trypsin"/>
    <property type="match status" value="1"/>
</dbReference>
<dbReference type="PANTHER" id="PTHR24260:SF141">
    <property type="entry name" value="TRYPSIN-LIKE PROTEASE TRY-5"/>
    <property type="match status" value="1"/>
</dbReference>
<proteinExistence type="predicted"/>
<evidence type="ECO:0000313" key="4">
    <source>
        <dbReference type="WBParaSite" id="NBR_0001833501-mRNA-1"/>
    </source>
</evidence>
<evidence type="ECO:0000313" key="3">
    <source>
        <dbReference type="Proteomes" id="UP000271162"/>
    </source>
</evidence>
<dbReference type="GO" id="GO:0004252">
    <property type="term" value="F:serine-type endopeptidase activity"/>
    <property type="evidence" value="ECO:0007669"/>
    <property type="project" value="InterPro"/>
</dbReference>
<dbReference type="InterPro" id="IPR043504">
    <property type="entry name" value="Peptidase_S1_PA_chymotrypsin"/>
</dbReference>
<accession>A0A0N4YME1</accession>
<name>A0A0N4YME1_NIPBR</name>
<dbReference type="WBParaSite" id="NBR_0001833501-mRNA-1">
    <property type="protein sequence ID" value="NBR_0001833501-mRNA-1"/>
    <property type="gene ID" value="NBR_0001833501"/>
</dbReference>
<protein>
    <submittedName>
        <fullName evidence="4">Peptidase S1 domain-containing protein</fullName>
    </submittedName>
</protein>